<evidence type="ECO:0000313" key="4">
    <source>
        <dbReference type="EMBL" id="CAG7720493.1"/>
    </source>
</evidence>
<accession>A0A8J2JHR0</accession>
<keyword evidence="1" id="KW-0489">Methyltransferase</keyword>
<reference evidence="4" key="1">
    <citation type="submission" date="2021-06" db="EMBL/GenBank/DDBJ databases">
        <authorList>
            <person name="Hodson N. C."/>
            <person name="Mongue J. A."/>
            <person name="Jaron S. K."/>
        </authorList>
    </citation>
    <scope>NUCLEOTIDE SEQUENCE</scope>
</reference>
<evidence type="ECO:0000256" key="3">
    <source>
        <dbReference type="ARBA" id="ARBA00022691"/>
    </source>
</evidence>
<comment type="caution">
    <text evidence="4">The sequence shown here is derived from an EMBL/GenBank/DDBJ whole genome shotgun (WGS) entry which is preliminary data.</text>
</comment>
<dbReference type="PANTHER" id="PTHR45875:SF1">
    <property type="entry name" value="METHYLTRANSFERASE N6AMT1"/>
    <property type="match status" value="1"/>
</dbReference>
<dbReference type="GO" id="GO:0032259">
    <property type="term" value="P:methylation"/>
    <property type="evidence" value="ECO:0007669"/>
    <property type="project" value="UniProtKB-KW"/>
</dbReference>
<dbReference type="PANTHER" id="PTHR45875">
    <property type="entry name" value="METHYLTRANSFERASE N6AMT1"/>
    <property type="match status" value="1"/>
</dbReference>
<keyword evidence="2" id="KW-0808">Transferase</keyword>
<dbReference type="GO" id="GO:0008757">
    <property type="term" value="F:S-adenosylmethionine-dependent methyltransferase activity"/>
    <property type="evidence" value="ECO:0007669"/>
    <property type="project" value="TreeGrafter"/>
</dbReference>
<keyword evidence="5" id="KW-1185">Reference proteome</keyword>
<dbReference type="GO" id="GO:0008276">
    <property type="term" value="F:protein methyltransferase activity"/>
    <property type="evidence" value="ECO:0007669"/>
    <property type="project" value="TreeGrafter"/>
</dbReference>
<dbReference type="EMBL" id="CAJVCH010071107">
    <property type="protein sequence ID" value="CAG7720493.1"/>
    <property type="molecule type" value="Genomic_DNA"/>
</dbReference>
<gene>
    <name evidence="4" type="ORF">AFUS01_LOCUS9766</name>
</gene>
<protein>
    <recommendedName>
        <fullName evidence="6">Methyltransferase small domain-containing protein</fullName>
    </recommendedName>
</protein>
<name>A0A8J2JHR0_9HEXA</name>
<evidence type="ECO:0008006" key="6">
    <source>
        <dbReference type="Google" id="ProtNLM"/>
    </source>
</evidence>
<dbReference type="OrthoDB" id="406152at2759"/>
<dbReference type="Proteomes" id="UP000708208">
    <property type="component" value="Unassembled WGS sequence"/>
</dbReference>
<evidence type="ECO:0000313" key="5">
    <source>
        <dbReference type="Proteomes" id="UP000708208"/>
    </source>
</evidence>
<dbReference type="AlphaFoldDB" id="A0A8J2JHR0"/>
<keyword evidence="3" id="KW-0949">S-adenosyl-L-methionine</keyword>
<dbReference type="GO" id="GO:0003676">
    <property type="term" value="F:nucleic acid binding"/>
    <property type="evidence" value="ECO:0007669"/>
    <property type="project" value="InterPro"/>
</dbReference>
<organism evidence="4 5">
    <name type="scientific">Allacma fusca</name>
    <dbReference type="NCBI Taxonomy" id="39272"/>
    <lineage>
        <taxon>Eukaryota</taxon>
        <taxon>Metazoa</taxon>
        <taxon>Ecdysozoa</taxon>
        <taxon>Arthropoda</taxon>
        <taxon>Hexapoda</taxon>
        <taxon>Collembola</taxon>
        <taxon>Symphypleona</taxon>
        <taxon>Sminthuridae</taxon>
        <taxon>Allacma</taxon>
    </lineage>
</organism>
<dbReference type="InterPro" id="IPR002052">
    <property type="entry name" value="DNA_methylase_N6_adenine_CS"/>
</dbReference>
<evidence type="ECO:0000256" key="1">
    <source>
        <dbReference type="ARBA" id="ARBA00022603"/>
    </source>
</evidence>
<dbReference type="PROSITE" id="PS00092">
    <property type="entry name" value="N6_MTASE"/>
    <property type="match status" value="1"/>
</dbReference>
<sequence>MVTLSPRLLPRSRLPRNVNPSACLLAQATAEVNRVSSKVEPILMDGTVPIFRLPLFDIVVCNPPYVPVMPEEKFELSGGLVESYLEKSWDGGPDGNSFIIPFLKTVPKLLTKTGALYLLLSSWNEPENLMGTVALEEGLVGTMVIKRQAGRERLSVWRLVRANCSCKSAPPEVVESKLNFSL</sequence>
<dbReference type="GO" id="GO:0035657">
    <property type="term" value="C:eRF1 methyltransferase complex"/>
    <property type="evidence" value="ECO:0007669"/>
    <property type="project" value="TreeGrafter"/>
</dbReference>
<proteinExistence type="predicted"/>
<dbReference type="InterPro" id="IPR052190">
    <property type="entry name" value="Euk-Arch_PrmC-MTase"/>
</dbReference>
<evidence type="ECO:0000256" key="2">
    <source>
        <dbReference type="ARBA" id="ARBA00022679"/>
    </source>
</evidence>